<keyword evidence="1" id="KW-0472">Membrane</keyword>
<feature type="transmembrane region" description="Helical" evidence="1">
    <location>
        <begin position="100"/>
        <end position="125"/>
    </location>
</feature>
<dbReference type="AlphaFoldDB" id="A0A081NXN0"/>
<sequence length="254" mass="28059">MFASVCSEWIKYRRTAIPWIAFLAPLAFMGIVLLYAYPHHGEKTADTLVQDMMDQAAQLWYGVWFPLGWGLLTGLSAQFEAASGNWLALRVREVSPAKLYGAKMIVLAIYTGLSTLWLFILLAVAGNLLGVPDAEPWWAVAAALLAGWIASLPLLFISLWLAEAFNWAVAVGFGTIGILIASLIGATSLGNGNWTFIPWSWPIKFTYMSYLSLTQSGENLFPVTVYWNVLVSAIVLSMAITGISVKWFKDREVK</sequence>
<dbReference type="Proteomes" id="UP000028123">
    <property type="component" value="Unassembled WGS sequence"/>
</dbReference>
<evidence type="ECO:0000313" key="2">
    <source>
        <dbReference type="EMBL" id="KEQ23203.1"/>
    </source>
</evidence>
<dbReference type="CDD" id="cd21807">
    <property type="entry name" value="ABC-2_lan_permease_MutE_EpiE-like"/>
    <property type="match status" value="1"/>
</dbReference>
<comment type="caution">
    <text evidence="2">The sequence shown here is derived from an EMBL/GenBank/DDBJ whole genome shotgun (WGS) entry which is preliminary data.</text>
</comment>
<dbReference type="EMBL" id="JNVM01000024">
    <property type="protein sequence ID" value="KEQ23203.1"/>
    <property type="molecule type" value="Genomic_DNA"/>
</dbReference>
<protein>
    <recommendedName>
        <fullName evidence="4">Lantibiotic ABC transporter permease</fullName>
    </recommendedName>
</protein>
<evidence type="ECO:0000313" key="3">
    <source>
        <dbReference type="Proteomes" id="UP000028123"/>
    </source>
</evidence>
<feature type="transmembrane region" description="Helical" evidence="1">
    <location>
        <begin position="137"/>
        <end position="157"/>
    </location>
</feature>
<keyword evidence="1" id="KW-1133">Transmembrane helix</keyword>
<feature type="transmembrane region" description="Helical" evidence="1">
    <location>
        <begin position="16"/>
        <end position="38"/>
    </location>
</feature>
<organism evidence="2 3">
    <name type="scientific">Paenibacillus tyrfis</name>
    <dbReference type="NCBI Taxonomy" id="1501230"/>
    <lineage>
        <taxon>Bacteria</taxon>
        <taxon>Bacillati</taxon>
        <taxon>Bacillota</taxon>
        <taxon>Bacilli</taxon>
        <taxon>Bacillales</taxon>
        <taxon>Paenibacillaceae</taxon>
        <taxon>Paenibacillus</taxon>
    </lineage>
</organism>
<feature type="transmembrane region" description="Helical" evidence="1">
    <location>
        <begin position="164"/>
        <end position="186"/>
    </location>
</feature>
<dbReference type="OrthoDB" id="1701852at2"/>
<dbReference type="RefSeq" id="WP_036689280.1">
    <property type="nucleotide sequence ID" value="NZ_JNVM01000024.1"/>
</dbReference>
<feature type="transmembrane region" description="Helical" evidence="1">
    <location>
        <begin position="225"/>
        <end position="248"/>
    </location>
</feature>
<reference evidence="2 3" key="1">
    <citation type="submission" date="2014-06" db="EMBL/GenBank/DDBJ databases">
        <title>Draft genome sequence of Paenibacillus sp. MSt1.</title>
        <authorList>
            <person name="Aw Y.K."/>
            <person name="Ong K.S."/>
            <person name="Gan H.M."/>
            <person name="Lee S.M."/>
        </authorList>
    </citation>
    <scope>NUCLEOTIDE SEQUENCE [LARGE SCALE GENOMIC DNA]</scope>
    <source>
        <strain evidence="2 3">MSt1</strain>
    </source>
</reference>
<dbReference type="eggNOG" id="COG4200">
    <property type="taxonomic scope" value="Bacteria"/>
</dbReference>
<name>A0A081NXN0_9BACL</name>
<keyword evidence="1" id="KW-0812">Transmembrane</keyword>
<evidence type="ECO:0000256" key="1">
    <source>
        <dbReference type="SAM" id="Phobius"/>
    </source>
</evidence>
<keyword evidence="3" id="KW-1185">Reference proteome</keyword>
<gene>
    <name evidence="2" type="ORF">ET33_17755</name>
</gene>
<dbReference type="InterPro" id="IPR021205">
    <property type="entry name" value="Lanti_perm_SpaE/MutE/EpiE-like"/>
</dbReference>
<evidence type="ECO:0008006" key="4">
    <source>
        <dbReference type="Google" id="ProtNLM"/>
    </source>
</evidence>
<proteinExistence type="predicted"/>
<accession>A0A081NXN0</accession>
<dbReference type="Pfam" id="PF12730">
    <property type="entry name" value="ABC2_membrane_4"/>
    <property type="match status" value="1"/>
</dbReference>